<keyword evidence="1" id="KW-0812">Transmembrane</keyword>
<keyword evidence="1" id="KW-1133">Transmembrane helix</keyword>
<gene>
    <name evidence="2" type="ORF">BKP37_12645</name>
</gene>
<dbReference type="Proteomes" id="UP000179524">
    <property type="component" value="Unassembled WGS sequence"/>
</dbReference>
<dbReference type="RefSeq" id="WP_071309966.1">
    <property type="nucleotide sequence ID" value="NZ_MLQR01000030.1"/>
</dbReference>
<dbReference type="AlphaFoldDB" id="A0A1S2LJV0"/>
<proteinExistence type="predicted"/>
<organism evidence="2 3">
    <name type="scientific">Anaerobacillus alkalilacustris</name>
    <dbReference type="NCBI Taxonomy" id="393763"/>
    <lineage>
        <taxon>Bacteria</taxon>
        <taxon>Bacillati</taxon>
        <taxon>Bacillota</taxon>
        <taxon>Bacilli</taxon>
        <taxon>Bacillales</taxon>
        <taxon>Bacillaceae</taxon>
        <taxon>Anaerobacillus</taxon>
    </lineage>
</organism>
<sequence length="93" mass="10450">MKVNWKVRFKNPHFVVQVILAVLVPILAYMGLSLEDLTTWNILGNVIIEAIKNPYVLGLVAVSTYNAINDPTTKGFSDSLQALTYTEPREDEK</sequence>
<protein>
    <submittedName>
        <fullName evidence="2">Phage holin</fullName>
    </submittedName>
</protein>
<evidence type="ECO:0000313" key="3">
    <source>
        <dbReference type="Proteomes" id="UP000179524"/>
    </source>
</evidence>
<comment type="caution">
    <text evidence="2">The sequence shown here is derived from an EMBL/GenBank/DDBJ whole genome shotgun (WGS) entry which is preliminary data.</text>
</comment>
<evidence type="ECO:0000256" key="1">
    <source>
        <dbReference type="SAM" id="Phobius"/>
    </source>
</evidence>
<dbReference type="NCBIfam" id="TIGR01598">
    <property type="entry name" value="holin_phiLC3"/>
    <property type="match status" value="1"/>
</dbReference>
<reference evidence="2 3" key="1">
    <citation type="submission" date="2016-10" db="EMBL/GenBank/DDBJ databases">
        <title>Draft genome sequences of four alkaliphilic bacteria belonging to the Anaerobacillus genus.</title>
        <authorList>
            <person name="Bassil N.M."/>
            <person name="Lloyd J.R."/>
        </authorList>
    </citation>
    <scope>NUCLEOTIDE SEQUENCE [LARGE SCALE GENOMIC DNA]</scope>
    <source>
        <strain evidence="2 3">DSM 18345</strain>
    </source>
</reference>
<dbReference type="OrthoDB" id="3176072at2"/>
<accession>A0A1S2LJV0</accession>
<name>A0A1S2LJV0_9BACI</name>
<dbReference type="Pfam" id="PF04531">
    <property type="entry name" value="Phage_holin_1"/>
    <property type="match status" value="1"/>
</dbReference>
<keyword evidence="3" id="KW-1185">Reference proteome</keyword>
<dbReference type="InterPro" id="IPR006485">
    <property type="entry name" value="Phage-like_holin"/>
</dbReference>
<keyword evidence="1" id="KW-0472">Membrane</keyword>
<dbReference type="EMBL" id="MLQR01000030">
    <property type="protein sequence ID" value="OIJ12646.1"/>
    <property type="molecule type" value="Genomic_DNA"/>
</dbReference>
<feature type="transmembrane region" description="Helical" evidence="1">
    <location>
        <begin position="12"/>
        <end position="32"/>
    </location>
</feature>
<evidence type="ECO:0000313" key="2">
    <source>
        <dbReference type="EMBL" id="OIJ12646.1"/>
    </source>
</evidence>